<dbReference type="EMBL" id="UYRU01003648">
    <property type="protein sequence ID" value="VDK36230.1"/>
    <property type="molecule type" value="Genomic_DNA"/>
</dbReference>
<proteinExistence type="predicted"/>
<dbReference type="AlphaFoldDB" id="A0A3P6PVV6"/>
<organism evidence="1 2">
    <name type="scientific">Dibothriocephalus latus</name>
    <name type="common">Fish tapeworm</name>
    <name type="synonym">Diphyllobothrium latum</name>
    <dbReference type="NCBI Taxonomy" id="60516"/>
    <lineage>
        <taxon>Eukaryota</taxon>
        <taxon>Metazoa</taxon>
        <taxon>Spiralia</taxon>
        <taxon>Lophotrochozoa</taxon>
        <taxon>Platyhelminthes</taxon>
        <taxon>Cestoda</taxon>
        <taxon>Eucestoda</taxon>
        <taxon>Diphyllobothriidea</taxon>
        <taxon>Diphyllobothriidae</taxon>
        <taxon>Dibothriocephalus</taxon>
    </lineage>
</organism>
<evidence type="ECO:0000313" key="1">
    <source>
        <dbReference type="EMBL" id="VDK36230.1"/>
    </source>
</evidence>
<reference evidence="1 2" key="1">
    <citation type="submission" date="2018-11" db="EMBL/GenBank/DDBJ databases">
        <authorList>
            <consortium name="Pathogen Informatics"/>
        </authorList>
    </citation>
    <scope>NUCLEOTIDE SEQUENCE [LARGE SCALE GENOMIC DNA]</scope>
</reference>
<protein>
    <submittedName>
        <fullName evidence="1">Uncharacterized protein</fullName>
    </submittedName>
</protein>
<keyword evidence="2" id="KW-1185">Reference proteome</keyword>
<sequence length="182" mass="19311">MSETGTITEHAQATQYAASWVSLHPQADLPSNELSIGCGVSTSTLPAAPKTSTSLCHANSVAVETTVDLMNFNDSNAGNCCWSPADSFAHMQTQTTGDAELDQWLNSVHTQTVFQQTPPDANASSSTNWLSPGNGVCVGVNTDLRTPDGCNQFVFSHEALVSVQHSPAFPPHSCSAFLFPRL</sequence>
<accession>A0A3P6PVV6</accession>
<evidence type="ECO:0000313" key="2">
    <source>
        <dbReference type="Proteomes" id="UP000281553"/>
    </source>
</evidence>
<gene>
    <name evidence="1" type="ORF">DILT_LOCUS752</name>
</gene>
<name>A0A3P6PVV6_DIBLA</name>
<dbReference type="Proteomes" id="UP000281553">
    <property type="component" value="Unassembled WGS sequence"/>
</dbReference>
<dbReference type="OrthoDB" id="6354171at2759"/>